<evidence type="ECO:0000313" key="2">
    <source>
        <dbReference type="Proteomes" id="UP000011131"/>
    </source>
</evidence>
<dbReference type="EMBL" id="CP004025">
    <property type="protein sequence ID" value="AGC42270.1"/>
    <property type="molecule type" value="Genomic_DNA"/>
</dbReference>
<dbReference type="AlphaFoldDB" id="L7U342"/>
<name>L7U342_MYXSD</name>
<dbReference type="KEGG" id="msd:MYSTI_00921"/>
<reference evidence="1 2" key="1">
    <citation type="journal article" date="2013" name="Genome Announc.">
        <title>Complete genome sequence of Myxococcus stipitatus strain DSM 14675, a fruiting myxobacterium.</title>
        <authorList>
            <person name="Huntley S."/>
            <person name="Kneip S."/>
            <person name="Treuner-Lange A."/>
            <person name="Sogaard-Andersen L."/>
        </authorList>
    </citation>
    <scope>NUCLEOTIDE SEQUENCE [LARGE SCALE GENOMIC DNA]</scope>
    <source>
        <strain evidence="2">DSM 14675 / JCM 12634 / Mx s8</strain>
    </source>
</reference>
<dbReference type="RefSeq" id="WP_015346533.1">
    <property type="nucleotide sequence ID" value="NC_020126.1"/>
</dbReference>
<protein>
    <submittedName>
        <fullName evidence="1">Uncharacterized protein</fullName>
    </submittedName>
</protein>
<evidence type="ECO:0000313" key="1">
    <source>
        <dbReference type="EMBL" id="AGC42270.1"/>
    </source>
</evidence>
<dbReference type="Proteomes" id="UP000011131">
    <property type="component" value="Chromosome"/>
</dbReference>
<gene>
    <name evidence="1" type="ordered locus">MYSTI_00921</name>
</gene>
<keyword evidence="2" id="KW-1185">Reference proteome</keyword>
<proteinExistence type="predicted"/>
<dbReference type="HOGENOM" id="CLU_547279_0_0_7"/>
<dbReference type="eggNOG" id="COG2312">
    <property type="taxonomic scope" value="Bacteria"/>
</dbReference>
<sequence length="479" mass="51898">MRRFGMVLGLLGCMGCSVFSRGLSTQYNPETGQYETPTHEVIYLAPLEDAMMTARTLLTEKLRLDVLEREQGTVMFSSFIPDVVPPERYYIKGERLGPRQALVRIFRLRYTHMSGVGTQAADRVSGQAPLMDLRPLADDLKNAPRLEGYEPAVGYRDLSLEQELLARLEMAPALELVSGNPPVSIRSVVMEGDEGAETPAALPPECGARIEGAASLFSAGGVLLVADPLGTKEVPSAMMRMVCEATSQGLPVTLALSIPVSEQPLLERYLQSNGDSTAVQELLTGSAFWRRTYQDGRSSSAMLWLVEQTRRLRASGKDVVLSAIDADKAQGNEREAQLAAHLLAAQAARPQAWTLALTGSVHARTTEVNWDGDLQPMGARVARALPSAVRALDVGFQRGSQFSCRYNVWEDVECNVFGISPTLEARQSSKQAAGLQLFSTPQPHGFQGRLYLGALSASPPALQPQRQVAAKPAAPPAPK</sequence>
<dbReference type="STRING" id="1278073.MYSTI_00921"/>
<accession>L7U342</accession>
<organism evidence="1 2">
    <name type="scientific">Myxococcus stipitatus (strain DSM 14675 / JCM 12634 / Mx s8)</name>
    <dbReference type="NCBI Taxonomy" id="1278073"/>
    <lineage>
        <taxon>Bacteria</taxon>
        <taxon>Pseudomonadati</taxon>
        <taxon>Myxococcota</taxon>
        <taxon>Myxococcia</taxon>
        <taxon>Myxococcales</taxon>
        <taxon>Cystobacterineae</taxon>
        <taxon>Myxococcaceae</taxon>
        <taxon>Myxococcus</taxon>
    </lineage>
</organism>
<dbReference type="OrthoDB" id="5378766at2"/>
<dbReference type="PATRIC" id="fig|1278073.3.peg.960"/>